<dbReference type="AlphaFoldDB" id="A0A7C1F325"/>
<sequence>MAQTQKGCCGTWPLRYHLSPDPLPPVFELAVLQGLGIFAFLFGHRLGAEGRLPTSREITRAAVDGSISVGVDIFFRLFLPWPNPYVDAALSSLLAGFLAGLADKKFGLYLGAAPGMVTGEGAFT</sequence>
<dbReference type="EMBL" id="DSMV01000136">
    <property type="protein sequence ID" value="HDW51540.1"/>
    <property type="molecule type" value="Genomic_DNA"/>
</dbReference>
<reference evidence="1" key="1">
    <citation type="journal article" date="2020" name="mSystems">
        <title>Genome- and Community-Level Interaction Insights into Carbon Utilization and Element Cycling Functions of Hydrothermarchaeota in Hydrothermal Sediment.</title>
        <authorList>
            <person name="Zhou Z."/>
            <person name="Liu Y."/>
            <person name="Xu W."/>
            <person name="Pan J."/>
            <person name="Luo Z.H."/>
            <person name="Li M."/>
        </authorList>
    </citation>
    <scope>NUCLEOTIDE SEQUENCE [LARGE SCALE GENOMIC DNA]</scope>
    <source>
        <strain evidence="1">SpSt-301</strain>
    </source>
</reference>
<gene>
    <name evidence="1" type="ORF">ENQ35_02195</name>
</gene>
<protein>
    <submittedName>
        <fullName evidence="1">Uncharacterized protein</fullName>
    </submittedName>
</protein>
<name>A0A7C1F325_9THEO</name>
<proteinExistence type="predicted"/>
<comment type="caution">
    <text evidence="1">The sequence shown here is derived from an EMBL/GenBank/DDBJ whole genome shotgun (WGS) entry which is preliminary data.</text>
</comment>
<evidence type="ECO:0000313" key="1">
    <source>
        <dbReference type="EMBL" id="HDW51540.1"/>
    </source>
</evidence>
<accession>A0A7C1F325</accession>
<organism evidence="1">
    <name type="scientific">Ammonifex degensii</name>
    <dbReference type="NCBI Taxonomy" id="42838"/>
    <lineage>
        <taxon>Bacteria</taxon>
        <taxon>Bacillati</taxon>
        <taxon>Bacillota</taxon>
        <taxon>Clostridia</taxon>
        <taxon>Thermoanaerobacterales</taxon>
        <taxon>Thermoanaerobacteraceae</taxon>
        <taxon>Ammonifex</taxon>
    </lineage>
</organism>